<dbReference type="Gene3D" id="3.90.1150.10">
    <property type="entry name" value="Aspartate Aminotransferase, domain 1"/>
    <property type="match status" value="1"/>
</dbReference>
<keyword evidence="4" id="KW-0808">Transferase</keyword>
<dbReference type="InterPro" id="IPR015421">
    <property type="entry name" value="PyrdxlP-dep_Trfase_major"/>
</dbReference>
<dbReference type="RefSeq" id="WP_258388703.1">
    <property type="nucleotide sequence ID" value="NZ_CP091430.1"/>
</dbReference>
<dbReference type="InterPro" id="IPR000277">
    <property type="entry name" value="Cys/Met-Metab_PyrdxlP-dep_enz"/>
</dbReference>
<proteinExistence type="inferred from homology"/>
<evidence type="ECO:0000313" key="5">
    <source>
        <dbReference type="Proteomes" id="UP001057877"/>
    </source>
</evidence>
<dbReference type="InterPro" id="IPR015422">
    <property type="entry name" value="PyrdxlP-dep_Trfase_small"/>
</dbReference>
<dbReference type="CDD" id="cd00614">
    <property type="entry name" value="CGS_like"/>
    <property type="match status" value="1"/>
</dbReference>
<organism evidence="4 5">
    <name type="scientific">Paenibacillus spongiae</name>
    <dbReference type="NCBI Taxonomy" id="2909671"/>
    <lineage>
        <taxon>Bacteria</taxon>
        <taxon>Bacillati</taxon>
        <taxon>Bacillota</taxon>
        <taxon>Bacilli</taxon>
        <taxon>Bacillales</taxon>
        <taxon>Paenibacillaceae</taxon>
        <taxon>Paenibacillus</taxon>
    </lineage>
</organism>
<gene>
    <name evidence="4" type="ORF">L1F29_12865</name>
</gene>
<dbReference type="EMBL" id="CP091430">
    <property type="protein sequence ID" value="UVI32654.1"/>
    <property type="molecule type" value="Genomic_DNA"/>
</dbReference>
<name>A0ABY5SG76_9BACL</name>
<dbReference type="InterPro" id="IPR015424">
    <property type="entry name" value="PyrdxlP-dep_Trfase"/>
</dbReference>
<keyword evidence="5" id="KW-1185">Reference proteome</keyword>
<comment type="cofactor">
    <cofactor evidence="1 3">
        <name>pyridoxal 5'-phosphate</name>
        <dbReference type="ChEBI" id="CHEBI:597326"/>
    </cofactor>
</comment>
<evidence type="ECO:0000256" key="3">
    <source>
        <dbReference type="RuleBase" id="RU362118"/>
    </source>
</evidence>
<sequence>MKRDEQSKSKQTLVVHDGHDERHHGAVTFPIYQNSLFTFSSVAEYEQATADHVNRHLYTRGNNPTVNELEKKLAQLEGAEKARCFASGMAAISAAILSAVQSGDHILCIDQAYGPARSFMSTYLRKFGIETTFVDGTSLESIRTAIRPNTSLLYLESPSSMFFQLQDITECARIAHEAGVLVLIDNTWSTPICQNPLQLGADLVIHSISKYISGHSDALGGFIAGRAELMDRIFHNEFSLIGGIMTAQTAALVMRGLRTLPVRLKQQQESGLAIARFLERLPFIRRVNHPGLPSHPQHELARKQMSGYSSLLSFEADLAPEQMKEWASHLALFRIGVSWGGYESLVLVQAMAPKEGSSYVRLYIGLEEPDDITADMTAAFEAIGAYDDKG</sequence>
<accession>A0ABY5SG76</accession>
<dbReference type="Proteomes" id="UP001057877">
    <property type="component" value="Chromosome"/>
</dbReference>
<keyword evidence="4" id="KW-0032">Aminotransferase</keyword>
<dbReference type="PANTHER" id="PTHR11808:SF80">
    <property type="entry name" value="CYSTATHIONINE GAMMA-LYASE"/>
    <property type="match status" value="1"/>
</dbReference>
<dbReference type="Gene3D" id="3.40.640.10">
    <property type="entry name" value="Type I PLP-dependent aspartate aminotransferase-like (Major domain)"/>
    <property type="match status" value="1"/>
</dbReference>
<comment type="similarity">
    <text evidence="3">Belongs to the trans-sulfuration enzymes family.</text>
</comment>
<protein>
    <submittedName>
        <fullName evidence="4">Aminotransferase class I/II-fold pyridoxal phosphate-dependent enzyme</fullName>
    </submittedName>
</protein>
<reference evidence="4" key="1">
    <citation type="submission" date="2022-01" db="EMBL/GenBank/DDBJ databases">
        <title>Paenibacillus spongiae sp. nov., isolated from marine sponge.</title>
        <authorList>
            <person name="Li Z."/>
            <person name="Zhang M."/>
        </authorList>
    </citation>
    <scope>NUCLEOTIDE SEQUENCE</scope>
    <source>
        <strain evidence="4">PHS-Z3</strain>
    </source>
</reference>
<dbReference type="SUPFAM" id="SSF53383">
    <property type="entry name" value="PLP-dependent transferases"/>
    <property type="match status" value="1"/>
</dbReference>
<evidence type="ECO:0000313" key="4">
    <source>
        <dbReference type="EMBL" id="UVI32654.1"/>
    </source>
</evidence>
<dbReference type="PIRSF" id="PIRSF001434">
    <property type="entry name" value="CGS"/>
    <property type="match status" value="1"/>
</dbReference>
<keyword evidence="2 3" id="KW-0663">Pyridoxal phosphate</keyword>
<evidence type="ECO:0000256" key="1">
    <source>
        <dbReference type="ARBA" id="ARBA00001933"/>
    </source>
</evidence>
<dbReference type="PANTHER" id="PTHR11808">
    <property type="entry name" value="TRANS-SULFURATION ENZYME FAMILY MEMBER"/>
    <property type="match status" value="1"/>
</dbReference>
<dbReference type="Pfam" id="PF01053">
    <property type="entry name" value="Cys_Met_Meta_PP"/>
    <property type="match status" value="1"/>
</dbReference>
<dbReference type="GO" id="GO:0008483">
    <property type="term" value="F:transaminase activity"/>
    <property type="evidence" value="ECO:0007669"/>
    <property type="project" value="UniProtKB-KW"/>
</dbReference>
<evidence type="ECO:0000256" key="2">
    <source>
        <dbReference type="ARBA" id="ARBA00022898"/>
    </source>
</evidence>